<feature type="compositionally biased region" description="Acidic residues" evidence="1">
    <location>
        <begin position="328"/>
        <end position="353"/>
    </location>
</feature>
<sequence length="949" mass="106108">MGRTKKAGTKAGTRKTGIHRPRALIRGTAGNHAKARHMRDRRGHLHVLDGRLPTGLVAKPDPAQTKSKHRSYFEFVENTNKKKKLEFTVTTNREPPPGYEFVPIGNPALTAACKELSREQEAMIFIVSVCHAYHLLMFYLEHPLANGHVLQTYSSGNGVPDLTKALNRVGHHIRERIVEQARASLGDMDDIPQQAHLDVPEPIPDDQEEINKQADAAIRDLFPRIPNTDRQIIIEHSFKKGAKSLDGVPLVGLAADLTLSRRVQLAVVSHIRHTHTRYDKLLRETTWANARRAVEELCLDILVKWRGDEENGRDQLDEILREVVVISDSEDDYEDDDEEDEDDDEDADAEDTDMTSGESSDETAASTGERPPVVRQHASASASRPPPHPEAAIARLPSVQEYTEAERVKAAAKKAHRGFQRYQAVRDQAWQQAVNRQRQGHDHSPFGSIPATMARPQGHIFQRPREPEPHYQPYGADRDDGARPSGYRARQDPHANAVHLPGARRDARLSHAYRVSPDHVTAPGSQLPAYYYEKDEGQRNGGSDGNGYRPVVGSRSAFRSSPGMCTVVSRPAPEDLKDYLVPSIEPRSPLASQFSAQTLEDGRQDQRPEHWQSRPALQYEKTEPQYASSLVPEEGFIRVYRQAGAAGRPEPMPYAYSPAGAVGSTASGLFRPEMRVPVAHRPVTIANSSYHQANPASSSRNDYIPADVAYSRQGDARFAIAQNHSVASETAPETRWHPTVPDDGSGARYRSASRPIVVEDEQTWRGPYRSYPAPVRTGGESESVLVRRPVPAERVEYIDRRIRGPVDSYPQAPEVDRRLPLDCIPVSNMFPRPHEPQNRRAEAQAYTNAYPRGAIMDVPSQGLVGNGYDQRYPHGTPDTRDSLPRQERVVRYEFVRHGDRNDEQVQRRINEREGTYRTQDPSASMISPGAGYAPPAPRPSRQDGVIYIE</sequence>
<feature type="region of interest" description="Disordered" evidence="1">
    <location>
        <begin position="327"/>
        <end position="398"/>
    </location>
</feature>
<reference evidence="3 4" key="1">
    <citation type="submission" date="2016-10" db="EMBL/GenBank/DDBJ databases">
        <title>Draft genome sequence of Coniochaeta ligniaria NRRL30616, a lignocellulolytic fungus for bioabatement of inhibitors in plant biomass hydrolysates.</title>
        <authorList>
            <consortium name="DOE Joint Genome Institute"/>
            <person name="Jimenez D.J."/>
            <person name="Hector R.E."/>
            <person name="Riley R."/>
            <person name="Sun H."/>
            <person name="Grigoriev I.V."/>
            <person name="Van Elsas J.D."/>
            <person name="Nichols N.N."/>
        </authorList>
    </citation>
    <scope>NUCLEOTIDE SEQUENCE [LARGE SCALE GENOMIC DNA]</scope>
    <source>
        <strain evidence="3 4">NRRL 30616</strain>
    </source>
</reference>
<dbReference type="PANTHER" id="PTHR38113">
    <property type="match status" value="1"/>
</dbReference>
<accession>A0A1J7JCT0</accession>
<feature type="domain" description="DUF2293" evidence="2">
    <location>
        <begin position="217"/>
        <end position="306"/>
    </location>
</feature>
<evidence type="ECO:0000259" key="2">
    <source>
        <dbReference type="Pfam" id="PF10056"/>
    </source>
</evidence>
<dbReference type="PANTHER" id="PTHR38113:SF1">
    <property type="entry name" value="DUF2293 DOMAIN-CONTAINING PROTEIN"/>
    <property type="match status" value="1"/>
</dbReference>
<dbReference type="STRING" id="1408157.A0A1J7JCT0"/>
<feature type="compositionally biased region" description="Basic and acidic residues" evidence="1">
    <location>
        <begin position="600"/>
        <end position="612"/>
    </location>
</feature>
<feature type="region of interest" description="Disordered" evidence="1">
    <location>
        <begin position="583"/>
        <end position="623"/>
    </location>
</feature>
<dbReference type="AlphaFoldDB" id="A0A1J7JCT0"/>
<evidence type="ECO:0000313" key="3">
    <source>
        <dbReference type="EMBL" id="OIW27520.1"/>
    </source>
</evidence>
<proteinExistence type="predicted"/>
<dbReference type="InterPro" id="IPR018744">
    <property type="entry name" value="DUF2293"/>
</dbReference>
<dbReference type="OrthoDB" id="5288828at2759"/>
<feature type="region of interest" description="Disordered" evidence="1">
    <location>
        <begin position="729"/>
        <end position="751"/>
    </location>
</feature>
<evidence type="ECO:0000256" key="1">
    <source>
        <dbReference type="SAM" id="MobiDB-lite"/>
    </source>
</evidence>
<dbReference type="InParanoid" id="A0A1J7JCT0"/>
<feature type="compositionally biased region" description="Polar residues" evidence="1">
    <location>
        <begin position="354"/>
        <end position="366"/>
    </location>
</feature>
<dbReference type="EMBL" id="KV875099">
    <property type="protein sequence ID" value="OIW27520.1"/>
    <property type="molecule type" value="Genomic_DNA"/>
</dbReference>
<protein>
    <recommendedName>
        <fullName evidence="2">DUF2293 domain-containing protein</fullName>
    </recommendedName>
</protein>
<feature type="region of interest" description="Disordered" evidence="1">
    <location>
        <begin position="534"/>
        <end position="570"/>
    </location>
</feature>
<organism evidence="3 4">
    <name type="scientific">Coniochaeta ligniaria NRRL 30616</name>
    <dbReference type="NCBI Taxonomy" id="1408157"/>
    <lineage>
        <taxon>Eukaryota</taxon>
        <taxon>Fungi</taxon>
        <taxon>Dikarya</taxon>
        <taxon>Ascomycota</taxon>
        <taxon>Pezizomycotina</taxon>
        <taxon>Sordariomycetes</taxon>
        <taxon>Sordariomycetidae</taxon>
        <taxon>Coniochaetales</taxon>
        <taxon>Coniochaetaceae</taxon>
        <taxon>Coniochaeta</taxon>
    </lineage>
</organism>
<gene>
    <name evidence="3" type="ORF">CONLIGDRAFT_435850</name>
</gene>
<feature type="compositionally biased region" description="Polar residues" evidence="1">
    <location>
        <begin position="916"/>
        <end position="925"/>
    </location>
</feature>
<dbReference type="Proteomes" id="UP000182658">
    <property type="component" value="Unassembled WGS sequence"/>
</dbReference>
<dbReference type="Pfam" id="PF10056">
    <property type="entry name" value="DUF2293"/>
    <property type="match status" value="1"/>
</dbReference>
<evidence type="ECO:0000313" key="4">
    <source>
        <dbReference type="Proteomes" id="UP000182658"/>
    </source>
</evidence>
<name>A0A1J7JCT0_9PEZI</name>
<feature type="region of interest" description="Disordered" evidence="1">
    <location>
        <begin position="908"/>
        <end position="949"/>
    </location>
</feature>
<feature type="region of interest" description="Disordered" evidence="1">
    <location>
        <begin position="429"/>
        <end position="509"/>
    </location>
</feature>
<keyword evidence="4" id="KW-1185">Reference proteome</keyword>